<evidence type="ECO:0000313" key="5">
    <source>
        <dbReference type="Proteomes" id="UP000094379"/>
    </source>
</evidence>
<organism evidence="4 5">
    <name type="scientific">Methylophaga muralis</name>
    <dbReference type="NCBI Taxonomy" id="291169"/>
    <lineage>
        <taxon>Bacteria</taxon>
        <taxon>Pseudomonadati</taxon>
        <taxon>Pseudomonadota</taxon>
        <taxon>Gammaproteobacteria</taxon>
        <taxon>Thiotrichales</taxon>
        <taxon>Piscirickettsiaceae</taxon>
        <taxon>Methylophaga</taxon>
    </lineage>
</organism>
<accession>A0A1E3GV35</accession>
<dbReference type="InterPro" id="IPR029056">
    <property type="entry name" value="Ribokinase-like"/>
</dbReference>
<dbReference type="InterPro" id="IPR052562">
    <property type="entry name" value="Ketohexokinase-related"/>
</dbReference>
<gene>
    <name evidence="4" type="primary">ydjH</name>
    <name evidence="4" type="ORF">A9E74_00435</name>
</gene>
<sequence>MAAILATGIATLDIINEVASFPAEDDEVRAITQRISRGGNASNTLCVLSQLGHQSFLAATLIDEADVQLIEADLNHYQINTQFCPRLNEGKMPTSYITLNRQNGSRTIVHHRDCPELSFDAFRQIDLTQFDWLHFEGRNITELAKILEHCRQNSPNVPISLEIEKPRDSIESLFDMADWLFFSRAYAEAKGFRLSEDLFDAVCHAHSATCTWGAEGAYGWHNAQMIFCPATKIPKAVDSLGAGDTFNAGMIHSLLAKKSLNDSLQFASQLAARKCQQYGFENLVKSL</sequence>
<reference evidence="4 5" key="1">
    <citation type="submission" date="2016-07" db="EMBL/GenBank/DDBJ databases">
        <title>Draft Genome Sequence of Methylophaga muralis Bur 1.</title>
        <authorList>
            <person name="Vasilenko O.V."/>
            <person name="Doronina N.V."/>
            <person name="Shmareva M.N."/>
            <person name="Tarlachkov S.V."/>
            <person name="Mustakhimov I."/>
            <person name="Trotsenko Y.A."/>
        </authorList>
    </citation>
    <scope>NUCLEOTIDE SEQUENCE [LARGE SCALE GENOMIC DNA]</scope>
    <source>
        <strain evidence="4 5">Bur 1</strain>
    </source>
</reference>
<proteinExistence type="predicted"/>
<keyword evidence="2 4" id="KW-0418">Kinase</keyword>
<dbReference type="Gene3D" id="3.40.1190.20">
    <property type="match status" value="1"/>
</dbReference>
<dbReference type="InterPro" id="IPR002173">
    <property type="entry name" value="Carboh/pur_kinase_PfkB_CS"/>
</dbReference>
<keyword evidence="5" id="KW-1185">Reference proteome</keyword>
<dbReference type="PATRIC" id="fig|291169.3.peg.441"/>
<dbReference type="PANTHER" id="PTHR42774:SF3">
    <property type="entry name" value="KETOHEXOKINASE"/>
    <property type="match status" value="1"/>
</dbReference>
<dbReference type="SUPFAM" id="SSF53613">
    <property type="entry name" value="Ribokinase-like"/>
    <property type="match status" value="1"/>
</dbReference>
<dbReference type="RefSeq" id="WP_069295014.1">
    <property type="nucleotide sequence ID" value="NZ_MCRI01000002.1"/>
</dbReference>
<evidence type="ECO:0000256" key="1">
    <source>
        <dbReference type="ARBA" id="ARBA00022679"/>
    </source>
</evidence>
<dbReference type="GO" id="GO:0016301">
    <property type="term" value="F:kinase activity"/>
    <property type="evidence" value="ECO:0007669"/>
    <property type="project" value="UniProtKB-KW"/>
</dbReference>
<evidence type="ECO:0000256" key="2">
    <source>
        <dbReference type="ARBA" id="ARBA00022777"/>
    </source>
</evidence>
<dbReference type="STRING" id="291169.A9E74_00435"/>
<dbReference type="PANTHER" id="PTHR42774">
    <property type="entry name" value="PHOSPHOTRANSFERASE SYSTEM TRANSPORT PROTEIN"/>
    <property type="match status" value="1"/>
</dbReference>
<evidence type="ECO:0000313" key="4">
    <source>
        <dbReference type="EMBL" id="ODN67929.1"/>
    </source>
</evidence>
<dbReference type="PROSITE" id="PS00584">
    <property type="entry name" value="PFKB_KINASES_2"/>
    <property type="match status" value="1"/>
</dbReference>
<keyword evidence="1 4" id="KW-0808">Transferase</keyword>
<dbReference type="Pfam" id="PF00294">
    <property type="entry name" value="PfkB"/>
    <property type="match status" value="1"/>
</dbReference>
<feature type="domain" description="Carbohydrate kinase PfkB" evidence="3">
    <location>
        <begin position="2"/>
        <end position="280"/>
    </location>
</feature>
<dbReference type="Proteomes" id="UP000094379">
    <property type="component" value="Unassembled WGS sequence"/>
</dbReference>
<protein>
    <submittedName>
        <fullName evidence="4">Putative sugar kinase YdjH</fullName>
        <ecNumber evidence="4">2.7.1.-</ecNumber>
    </submittedName>
</protein>
<dbReference type="InterPro" id="IPR011611">
    <property type="entry name" value="PfkB_dom"/>
</dbReference>
<name>A0A1E3GV35_9GAMM</name>
<dbReference type="AlphaFoldDB" id="A0A1E3GV35"/>
<dbReference type="EC" id="2.7.1.-" evidence="4"/>
<comment type="caution">
    <text evidence="4">The sequence shown here is derived from an EMBL/GenBank/DDBJ whole genome shotgun (WGS) entry which is preliminary data.</text>
</comment>
<evidence type="ECO:0000259" key="3">
    <source>
        <dbReference type="Pfam" id="PF00294"/>
    </source>
</evidence>
<dbReference type="EMBL" id="MCRI01000002">
    <property type="protein sequence ID" value="ODN67929.1"/>
    <property type="molecule type" value="Genomic_DNA"/>
</dbReference>